<keyword evidence="8 16" id="KW-0442">Lipid degradation</keyword>
<evidence type="ECO:0000313" key="18">
    <source>
        <dbReference type="Proteomes" id="UP000284021"/>
    </source>
</evidence>
<evidence type="ECO:0000256" key="11">
    <source>
        <dbReference type="ARBA" id="ARBA00023136"/>
    </source>
</evidence>
<dbReference type="AlphaFoldDB" id="A0A418XAU6"/>
<evidence type="ECO:0000256" key="12">
    <source>
        <dbReference type="ARBA" id="ARBA00023186"/>
    </source>
</evidence>
<dbReference type="GO" id="GO:0051082">
    <property type="term" value="F:unfolded protein binding"/>
    <property type="evidence" value="ECO:0007669"/>
    <property type="project" value="UniProtKB-UniRule"/>
</dbReference>
<comment type="similarity">
    <text evidence="3 16">Belongs to the lipase chaperone family.</text>
</comment>
<dbReference type="PROSITE" id="PS51257">
    <property type="entry name" value="PROKAR_LIPOPROTEIN"/>
    <property type="match status" value="1"/>
</dbReference>
<dbReference type="RefSeq" id="WP_119955320.1">
    <property type="nucleotide sequence ID" value="NZ_QYUR01000006.1"/>
</dbReference>
<comment type="subcellular location">
    <subcellularLocation>
        <location evidence="2">Cell inner membrane</location>
        <topology evidence="2">Single-pass membrane protein</topology>
        <orientation evidence="2">Periplasmic side</orientation>
    </subcellularLocation>
</comment>
<accession>A0A418XAU6</accession>
<keyword evidence="10 16" id="KW-0443">Lipid metabolism</keyword>
<gene>
    <name evidence="16" type="primary">lifO</name>
    <name evidence="17" type="ORF">D3879_16245</name>
</gene>
<keyword evidence="18" id="KW-1185">Reference proteome</keyword>
<evidence type="ECO:0000256" key="9">
    <source>
        <dbReference type="ARBA" id="ARBA00022989"/>
    </source>
</evidence>
<dbReference type="HAMAP" id="MF_00790">
    <property type="entry name" value="Lipase_chap"/>
    <property type="match status" value="1"/>
</dbReference>
<evidence type="ECO:0000256" key="4">
    <source>
        <dbReference type="ARBA" id="ARBA00019692"/>
    </source>
</evidence>
<protein>
    <recommendedName>
        <fullName evidence="4 16">Lipase chaperone</fullName>
    </recommendedName>
    <alternativeName>
        <fullName evidence="16">Lipase activator protein</fullName>
    </alternativeName>
    <alternativeName>
        <fullName evidence="15 16">Lipase foldase</fullName>
    </alternativeName>
    <alternativeName>
        <fullName evidence="13 16">Lipase helper protein</fullName>
    </alternativeName>
    <alternativeName>
        <fullName evidence="14 16">Lipase modulator</fullName>
    </alternativeName>
</protein>
<dbReference type="GO" id="GO:0016042">
    <property type="term" value="P:lipid catabolic process"/>
    <property type="evidence" value="ECO:0007669"/>
    <property type="project" value="UniProtKB-UniRule"/>
</dbReference>
<dbReference type="OrthoDB" id="7025807at2"/>
<dbReference type="NCBIfam" id="NF002334">
    <property type="entry name" value="PRK01294.1-2"/>
    <property type="match status" value="1"/>
</dbReference>
<evidence type="ECO:0000256" key="3">
    <source>
        <dbReference type="ARBA" id="ARBA00010358"/>
    </source>
</evidence>
<dbReference type="Proteomes" id="UP000284021">
    <property type="component" value="Unassembled WGS sequence"/>
</dbReference>
<evidence type="ECO:0000313" key="17">
    <source>
        <dbReference type="EMBL" id="RJG09626.1"/>
    </source>
</evidence>
<keyword evidence="9 16" id="KW-1133">Transmembrane helix</keyword>
<organism evidence="17 18">
    <name type="scientific">Pseudomonas cavernicola</name>
    <dbReference type="NCBI Taxonomy" id="2320866"/>
    <lineage>
        <taxon>Bacteria</taxon>
        <taxon>Pseudomonadati</taxon>
        <taxon>Pseudomonadota</taxon>
        <taxon>Gammaproteobacteria</taxon>
        <taxon>Pseudomonadales</taxon>
        <taxon>Pseudomonadaceae</taxon>
        <taxon>Pseudomonas</taxon>
    </lineage>
</organism>
<evidence type="ECO:0000256" key="8">
    <source>
        <dbReference type="ARBA" id="ARBA00022963"/>
    </source>
</evidence>
<evidence type="ECO:0000256" key="13">
    <source>
        <dbReference type="ARBA" id="ARBA00030948"/>
    </source>
</evidence>
<dbReference type="SUPFAM" id="SSF158855">
    <property type="entry name" value="Lipase chaperone-like"/>
    <property type="match status" value="1"/>
</dbReference>
<evidence type="ECO:0000256" key="15">
    <source>
        <dbReference type="ARBA" id="ARBA00033028"/>
    </source>
</evidence>
<evidence type="ECO:0000256" key="10">
    <source>
        <dbReference type="ARBA" id="ARBA00023098"/>
    </source>
</evidence>
<evidence type="ECO:0000256" key="1">
    <source>
        <dbReference type="ARBA" id="ARBA00003280"/>
    </source>
</evidence>
<dbReference type="InterPro" id="IPR004961">
    <property type="entry name" value="Lipase_chaperone"/>
</dbReference>
<keyword evidence="11 16" id="KW-0472">Membrane</keyword>
<evidence type="ECO:0000256" key="14">
    <source>
        <dbReference type="ARBA" id="ARBA00031542"/>
    </source>
</evidence>
<name>A0A418XAU6_9PSED</name>
<sequence length="343" mass="37612">MKKLLLLLPVAFTACVALMLYLQPRDIPAKVALTPAPADTAEPSNTHASTAPSNVPAARLPATLQPLPPSFSGTQVDGSFHLDAAGNLLLSEDIRRIFDYFLSSIGEESLHISVKRLQDYIASQLEQPAESQALALLDQYLNYKRELALLERDMPQLSSLDAIRQREAAVQGLRARLFSPEAHQAFFAQEEAYNQFSLQRLAISRDDSLDAAAKGAALDRLRESLPPELQDSVLPQLQNELHTQTAQLQAQGASVEQIRALRQQLVGAEATARLEALDQQRAGWNQRVASYSAAKAKIQAQQGLSPADKTNAITQLAEEQFNEHERLRLDAAIQLAARSQGKP</sequence>
<comment type="function">
    <text evidence="1 16">May be involved in the folding of the extracellular lipase during its passage through the periplasm.</text>
</comment>
<evidence type="ECO:0000256" key="2">
    <source>
        <dbReference type="ARBA" id="ARBA00004383"/>
    </source>
</evidence>
<dbReference type="GO" id="GO:0005886">
    <property type="term" value="C:plasma membrane"/>
    <property type="evidence" value="ECO:0007669"/>
    <property type="project" value="UniProtKB-SubCell"/>
</dbReference>
<evidence type="ECO:0000256" key="5">
    <source>
        <dbReference type="ARBA" id="ARBA00022475"/>
    </source>
</evidence>
<evidence type="ECO:0000256" key="6">
    <source>
        <dbReference type="ARBA" id="ARBA00022519"/>
    </source>
</evidence>
<dbReference type="GO" id="GO:0006457">
    <property type="term" value="P:protein folding"/>
    <property type="evidence" value="ECO:0007669"/>
    <property type="project" value="UniProtKB-UniRule"/>
</dbReference>
<comment type="caution">
    <text evidence="17">The sequence shown here is derived from an EMBL/GenBank/DDBJ whole genome shotgun (WGS) entry which is preliminary data.</text>
</comment>
<keyword evidence="12 16" id="KW-0143">Chaperone</keyword>
<dbReference type="Pfam" id="PF03280">
    <property type="entry name" value="Lipase_chap"/>
    <property type="match status" value="1"/>
</dbReference>
<dbReference type="EMBL" id="QYUR01000006">
    <property type="protein sequence ID" value="RJG09626.1"/>
    <property type="molecule type" value="Genomic_DNA"/>
</dbReference>
<keyword evidence="7 16" id="KW-0812">Transmembrane</keyword>
<evidence type="ECO:0000256" key="7">
    <source>
        <dbReference type="ARBA" id="ARBA00022692"/>
    </source>
</evidence>
<keyword evidence="5 16" id="KW-1003">Cell membrane</keyword>
<proteinExistence type="inferred from homology"/>
<reference evidence="17 18" key="1">
    <citation type="submission" date="2018-09" db="EMBL/GenBank/DDBJ databases">
        <authorList>
            <person name="Zhu H."/>
        </authorList>
    </citation>
    <scope>NUCLEOTIDE SEQUENCE [LARGE SCALE GENOMIC DNA]</scope>
    <source>
        <strain evidence="17 18">K1S02-6</strain>
    </source>
</reference>
<evidence type="ECO:0000256" key="16">
    <source>
        <dbReference type="HAMAP-Rule" id="MF_00790"/>
    </source>
</evidence>
<keyword evidence="6 16" id="KW-0997">Cell inner membrane</keyword>